<dbReference type="PROSITE" id="PS51202">
    <property type="entry name" value="RCK_C"/>
    <property type="match status" value="2"/>
</dbReference>
<proteinExistence type="predicted"/>
<keyword evidence="6 7" id="KW-0472">Membrane</keyword>
<feature type="transmembrane region" description="Helical" evidence="7">
    <location>
        <begin position="6"/>
        <end position="21"/>
    </location>
</feature>
<dbReference type="PROSITE" id="PS01271">
    <property type="entry name" value="NA_SULFATE"/>
    <property type="match status" value="1"/>
</dbReference>
<feature type="domain" description="RCK C-terminal" evidence="8">
    <location>
        <begin position="205"/>
        <end position="290"/>
    </location>
</feature>
<evidence type="ECO:0000256" key="2">
    <source>
        <dbReference type="ARBA" id="ARBA00022448"/>
    </source>
</evidence>
<keyword evidence="2" id="KW-0813">Transport</keyword>
<accession>A0A514LJ98</accession>
<evidence type="ECO:0000256" key="5">
    <source>
        <dbReference type="ARBA" id="ARBA00022989"/>
    </source>
</evidence>
<gene>
    <name evidence="9" type="ORF">EPH95_12535</name>
</gene>
<evidence type="ECO:0000256" key="4">
    <source>
        <dbReference type="ARBA" id="ARBA00022737"/>
    </source>
</evidence>
<feature type="domain" description="RCK C-terminal" evidence="8">
    <location>
        <begin position="298"/>
        <end position="382"/>
    </location>
</feature>
<keyword evidence="3 7" id="KW-0812">Transmembrane</keyword>
<dbReference type="PANTHER" id="PTHR43652:SF2">
    <property type="entry name" value="BASIC AMINO ACID ANTIPORTER YFCC-RELATED"/>
    <property type="match status" value="1"/>
</dbReference>
<keyword evidence="4" id="KW-0677">Repeat</keyword>
<dbReference type="SUPFAM" id="SSF116726">
    <property type="entry name" value="TrkA C-terminal domain-like"/>
    <property type="match status" value="2"/>
</dbReference>
<feature type="transmembrane region" description="Helical" evidence="7">
    <location>
        <begin position="398"/>
        <end position="417"/>
    </location>
</feature>
<dbReference type="GO" id="GO:0005886">
    <property type="term" value="C:plasma membrane"/>
    <property type="evidence" value="ECO:0007669"/>
    <property type="project" value="TreeGrafter"/>
</dbReference>
<comment type="subcellular location">
    <subcellularLocation>
        <location evidence="1">Membrane</location>
        <topology evidence="1">Multi-pass membrane protein</topology>
    </subcellularLocation>
</comment>
<evidence type="ECO:0000256" key="7">
    <source>
        <dbReference type="SAM" id="Phobius"/>
    </source>
</evidence>
<organism evidence="9 10">
    <name type="scientific">Salicibibacter halophilus</name>
    <dbReference type="NCBI Taxonomy" id="2502791"/>
    <lineage>
        <taxon>Bacteria</taxon>
        <taxon>Bacillati</taxon>
        <taxon>Bacillota</taxon>
        <taxon>Bacilli</taxon>
        <taxon>Bacillales</taxon>
        <taxon>Bacillaceae</taxon>
        <taxon>Salicibibacter</taxon>
    </lineage>
</organism>
<evidence type="ECO:0000313" key="10">
    <source>
        <dbReference type="Proteomes" id="UP000319756"/>
    </source>
</evidence>
<dbReference type="Pfam" id="PF03600">
    <property type="entry name" value="CitMHS"/>
    <property type="match status" value="1"/>
</dbReference>
<dbReference type="AlphaFoldDB" id="A0A514LJ98"/>
<dbReference type="PANTHER" id="PTHR43652">
    <property type="entry name" value="BASIC AMINO ACID ANTIPORTER YFCC-RELATED"/>
    <property type="match status" value="1"/>
</dbReference>
<evidence type="ECO:0000313" key="9">
    <source>
        <dbReference type="EMBL" id="QDI91902.1"/>
    </source>
</evidence>
<keyword evidence="10" id="KW-1185">Reference proteome</keyword>
<dbReference type="Gene3D" id="3.30.70.1450">
    <property type="entry name" value="Regulator of K+ conductance, C-terminal domain"/>
    <property type="match status" value="2"/>
</dbReference>
<dbReference type="Proteomes" id="UP000319756">
    <property type="component" value="Chromosome"/>
</dbReference>
<reference evidence="10" key="1">
    <citation type="submission" date="2019-01" db="EMBL/GenBank/DDBJ databases">
        <title>Genomic analysis of Salicibibacter sp. NKC3-5.</title>
        <authorList>
            <person name="Oh Y.J."/>
        </authorList>
    </citation>
    <scope>NUCLEOTIDE SEQUENCE [LARGE SCALE GENOMIC DNA]</scope>
    <source>
        <strain evidence="10">NKC3-5</strain>
    </source>
</reference>
<evidence type="ECO:0000259" key="8">
    <source>
        <dbReference type="PROSITE" id="PS51202"/>
    </source>
</evidence>
<dbReference type="InterPro" id="IPR031312">
    <property type="entry name" value="Na/sul_symport_CS"/>
</dbReference>
<name>A0A514LJ98_9BACI</name>
<sequence length="592" mass="64135">MSWEIAFVLIVIFIMMATLFLEVARPDLIVFGTLMLFLITGVLSSEEALQGFANEGMLTVALLFIIAGAIQKSGIFDRMLAFLLGSGSSPRGAMFKMMAPVAGMSAFLNNTPIVAAFTPSVRKWCEDRNISPSKFLIPLSYITILGGTITLMGTSTNLIVHGMLLEEGLGGFSIFQLAWVGIPIAILGLFYLLTIGYKLLPDHKNITDTFQEQSREYLAEMIVEDSYPHIGKTVEQAALRNLKGLFLIEIIRGTQRVFPVKSTTIIESGDRLIFTGAVQTIAELQHSKGLRLKPGADLSLDILENGNTQLVEVVISHQSSLLQKKLKATKFRGLYDAAVIAIRRNHERIEGKIGDIILKPGDTLLLLTGTDFSQRKGLNSDFYVVTPMKNPFLSKVDVRKGFFTVAILVIMIALVTFEVFSMFEAMGIAVVVLFATRVITPGEAKKSVQLNVLLLIASAIGIGAALEVTGAAAWVASGLVQFGEPFGMLAVLFLVYLMTNTLTEMITNNAAAVLMFTIAISAAEQIGADPMAFAVVVAIAASASFITPIGYQTNLIVYGPGGYKFTDYAKVGFPLSIIVMVTTLSVVNVVWL</sequence>
<feature type="transmembrane region" description="Helical" evidence="7">
    <location>
        <begin position="452"/>
        <end position="476"/>
    </location>
</feature>
<protein>
    <submittedName>
        <fullName evidence="9">SLC13 family permease</fullName>
    </submittedName>
</protein>
<feature type="transmembrane region" description="Helical" evidence="7">
    <location>
        <begin position="571"/>
        <end position="591"/>
    </location>
</feature>
<dbReference type="OrthoDB" id="9765532at2"/>
<dbReference type="EMBL" id="CP035485">
    <property type="protein sequence ID" value="QDI91902.1"/>
    <property type="molecule type" value="Genomic_DNA"/>
</dbReference>
<evidence type="ECO:0000256" key="1">
    <source>
        <dbReference type="ARBA" id="ARBA00004141"/>
    </source>
</evidence>
<feature type="transmembrane region" description="Helical" evidence="7">
    <location>
        <begin position="532"/>
        <end position="551"/>
    </location>
</feature>
<feature type="transmembrane region" description="Helical" evidence="7">
    <location>
        <begin position="51"/>
        <end position="70"/>
    </location>
</feature>
<dbReference type="Pfam" id="PF02080">
    <property type="entry name" value="TrkA_C"/>
    <property type="match status" value="2"/>
</dbReference>
<keyword evidence="5 7" id="KW-1133">Transmembrane helix</keyword>
<evidence type="ECO:0000256" key="6">
    <source>
        <dbReference type="ARBA" id="ARBA00023136"/>
    </source>
</evidence>
<evidence type="ECO:0000256" key="3">
    <source>
        <dbReference type="ARBA" id="ARBA00022692"/>
    </source>
</evidence>
<dbReference type="GO" id="GO:0008324">
    <property type="term" value="F:monoatomic cation transmembrane transporter activity"/>
    <property type="evidence" value="ECO:0007669"/>
    <property type="project" value="InterPro"/>
</dbReference>
<feature type="transmembrane region" description="Helical" evidence="7">
    <location>
        <begin position="174"/>
        <end position="194"/>
    </location>
</feature>
<dbReference type="InterPro" id="IPR006037">
    <property type="entry name" value="RCK_C"/>
</dbReference>
<dbReference type="KEGG" id="sale:EPH95_12535"/>
<dbReference type="InterPro" id="IPR051679">
    <property type="entry name" value="DASS-Related_Transporters"/>
</dbReference>
<feature type="transmembrane region" description="Helical" evidence="7">
    <location>
        <begin position="423"/>
        <end position="440"/>
    </location>
</feature>
<feature type="transmembrane region" description="Helical" evidence="7">
    <location>
        <begin position="135"/>
        <end position="154"/>
    </location>
</feature>
<dbReference type="InterPro" id="IPR004680">
    <property type="entry name" value="Cit_transptr-like_dom"/>
</dbReference>
<dbReference type="InterPro" id="IPR036721">
    <property type="entry name" value="RCK_C_sf"/>
</dbReference>
<dbReference type="GO" id="GO:0006813">
    <property type="term" value="P:potassium ion transport"/>
    <property type="evidence" value="ECO:0007669"/>
    <property type="project" value="InterPro"/>
</dbReference>
<feature type="transmembrane region" description="Helical" evidence="7">
    <location>
        <begin position="28"/>
        <end position="45"/>
    </location>
</feature>
<dbReference type="RefSeq" id="WP_142090428.1">
    <property type="nucleotide sequence ID" value="NZ_CP035485.1"/>
</dbReference>